<dbReference type="EMBL" id="JAEKNQ010000057">
    <property type="protein sequence ID" value="MBJ7604316.1"/>
    <property type="molecule type" value="Genomic_DNA"/>
</dbReference>
<dbReference type="InterPro" id="IPR023393">
    <property type="entry name" value="START-like_dom_sf"/>
</dbReference>
<sequence length="141" mass="14801">MYEFEHSVETPASAAAIYRLYSDVAAWPSWDAGVTQVELHGPFAAGTTGVLTPTGQDPLPFRMVEAAENAGFVDETEIPGTATLRFEHRLASLTGGGTRITHRVVITGPAAQQLGPMVTADVPSAVAALADHALRSERASA</sequence>
<evidence type="ECO:0000313" key="2">
    <source>
        <dbReference type="Proteomes" id="UP000620075"/>
    </source>
</evidence>
<proteinExistence type="predicted"/>
<organism evidence="1 2">
    <name type="scientific">Candidatus Dormiibacter inghamiae</name>
    <dbReference type="NCBI Taxonomy" id="3127013"/>
    <lineage>
        <taxon>Bacteria</taxon>
        <taxon>Bacillati</taxon>
        <taxon>Candidatus Dormiibacterota</taxon>
        <taxon>Candidatus Dormibacteria</taxon>
        <taxon>Candidatus Dormibacterales</taxon>
        <taxon>Candidatus Dormibacteraceae</taxon>
        <taxon>Candidatus Dormiibacter</taxon>
    </lineage>
</organism>
<dbReference type="AlphaFoldDB" id="A0A934K9K5"/>
<accession>A0A934K9K5</accession>
<protein>
    <submittedName>
        <fullName evidence="1">SRPBCC family protein</fullName>
    </submittedName>
</protein>
<dbReference type="InterPro" id="IPR019587">
    <property type="entry name" value="Polyketide_cyclase/dehydratase"/>
</dbReference>
<dbReference type="Proteomes" id="UP000620075">
    <property type="component" value="Unassembled WGS sequence"/>
</dbReference>
<reference evidence="1 2" key="1">
    <citation type="submission" date="2020-10" db="EMBL/GenBank/DDBJ databases">
        <title>Ca. Dormibacterota MAGs.</title>
        <authorList>
            <person name="Montgomery K."/>
        </authorList>
    </citation>
    <scope>NUCLEOTIDE SEQUENCE [LARGE SCALE GENOMIC DNA]</scope>
    <source>
        <strain evidence="1">SC8811_S16_3</strain>
    </source>
</reference>
<dbReference type="Pfam" id="PF10604">
    <property type="entry name" value="Polyketide_cyc2"/>
    <property type="match status" value="1"/>
</dbReference>
<gene>
    <name evidence="1" type="ORF">JF888_14200</name>
</gene>
<name>A0A934K9K5_9BACT</name>
<comment type="caution">
    <text evidence="1">The sequence shown here is derived from an EMBL/GenBank/DDBJ whole genome shotgun (WGS) entry which is preliminary data.</text>
</comment>
<dbReference type="RefSeq" id="WP_338181752.1">
    <property type="nucleotide sequence ID" value="NZ_JAEKNQ010000057.1"/>
</dbReference>
<dbReference type="SUPFAM" id="SSF55961">
    <property type="entry name" value="Bet v1-like"/>
    <property type="match status" value="1"/>
</dbReference>
<dbReference type="Gene3D" id="3.30.530.20">
    <property type="match status" value="1"/>
</dbReference>
<evidence type="ECO:0000313" key="1">
    <source>
        <dbReference type="EMBL" id="MBJ7604316.1"/>
    </source>
</evidence>